<dbReference type="InterPro" id="IPR051532">
    <property type="entry name" value="Ester_Hydrolysis_Enzymes"/>
</dbReference>
<organism evidence="4 5">
    <name type="scientific">Microbacterium azadirachtae</name>
    <dbReference type="NCBI Taxonomy" id="582680"/>
    <lineage>
        <taxon>Bacteria</taxon>
        <taxon>Bacillati</taxon>
        <taxon>Actinomycetota</taxon>
        <taxon>Actinomycetes</taxon>
        <taxon>Micrococcales</taxon>
        <taxon>Microbacteriaceae</taxon>
        <taxon>Microbacterium</taxon>
    </lineage>
</organism>
<evidence type="ECO:0000256" key="2">
    <source>
        <dbReference type="SAM" id="Phobius"/>
    </source>
</evidence>
<keyword evidence="2" id="KW-0812">Transmembrane</keyword>
<dbReference type="EMBL" id="FOYR01000001">
    <property type="protein sequence ID" value="SFR42609.1"/>
    <property type="molecule type" value="Genomic_DNA"/>
</dbReference>
<feature type="region of interest" description="Disordered" evidence="1">
    <location>
        <begin position="310"/>
        <end position="334"/>
    </location>
</feature>
<dbReference type="AlphaFoldDB" id="A0A1I6GKD9"/>
<feature type="compositionally biased region" description="Basic and acidic residues" evidence="1">
    <location>
        <begin position="33"/>
        <end position="42"/>
    </location>
</feature>
<dbReference type="PANTHER" id="PTHR30383:SF5">
    <property type="entry name" value="SGNH HYDROLASE-TYPE ESTERASE DOMAIN-CONTAINING PROTEIN"/>
    <property type="match status" value="1"/>
</dbReference>
<evidence type="ECO:0000256" key="1">
    <source>
        <dbReference type="SAM" id="MobiDB-lite"/>
    </source>
</evidence>
<evidence type="ECO:0000259" key="3">
    <source>
        <dbReference type="Pfam" id="PF13472"/>
    </source>
</evidence>
<keyword evidence="2" id="KW-1133">Transmembrane helix</keyword>
<dbReference type="GO" id="GO:0004622">
    <property type="term" value="F:phosphatidylcholine lysophospholipase activity"/>
    <property type="evidence" value="ECO:0007669"/>
    <property type="project" value="TreeGrafter"/>
</dbReference>
<feature type="compositionally biased region" description="Basic and acidic residues" evidence="1">
    <location>
        <begin position="1"/>
        <end position="16"/>
    </location>
</feature>
<keyword evidence="2" id="KW-0472">Membrane</keyword>
<dbReference type="PANTHER" id="PTHR30383">
    <property type="entry name" value="THIOESTERASE 1/PROTEASE 1/LYSOPHOSPHOLIPASE L1"/>
    <property type="match status" value="1"/>
</dbReference>
<dbReference type="Pfam" id="PF13472">
    <property type="entry name" value="Lipase_GDSL_2"/>
    <property type="match status" value="1"/>
</dbReference>
<dbReference type="InterPro" id="IPR013830">
    <property type="entry name" value="SGNH_hydro"/>
</dbReference>
<name>A0A1I6GKD9_9MICO</name>
<reference evidence="5" key="1">
    <citation type="submission" date="2016-10" db="EMBL/GenBank/DDBJ databases">
        <authorList>
            <person name="Varghese N."/>
            <person name="Submissions S."/>
        </authorList>
    </citation>
    <scope>NUCLEOTIDE SEQUENCE [LARGE SCALE GENOMIC DNA]</scope>
    <source>
        <strain evidence="5">CL127</strain>
    </source>
</reference>
<proteinExistence type="predicted"/>
<feature type="domain" description="SGNH hydrolase-type esterase" evidence="3">
    <location>
        <begin position="110"/>
        <end position="288"/>
    </location>
</feature>
<sequence length="334" mass="35202">MSMRSDRRMDAADRGQTRSSSLPAPVRRPPGRPGDRGPRDAGEWSGVPWAGVLGATGIAIAGTALAVRLALGRQARIARRRIGKPLGEDAVPADRVWRPRLAGDPVDLLLLGDSLAAGLGAPRRKDTLGGRLAKGLARRLHRPVRLRTVAIVGSESTDLDTQLASLETDYLPHVAVIVVGGNDVTHRIPVSLSVQHLEDAIGWLHALGAGVVVGTCPDLGALRPVPQPLRAIASRMSRRLAAAQAQAAIEHGATAVDLRRAVGTMFFDEPEEMFSLDRFHPSALGYRRTAEALLPAVAAAAEETLAEDTLAEGSAAAADRRSSVTAEPLGAPTR</sequence>
<dbReference type="Proteomes" id="UP000198877">
    <property type="component" value="Unassembled WGS sequence"/>
</dbReference>
<evidence type="ECO:0000313" key="5">
    <source>
        <dbReference type="Proteomes" id="UP000198877"/>
    </source>
</evidence>
<dbReference type="Gene3D" id="3.40.50.1110">
    <property type="entry name" value="SGNH hydrolase"/>
    <property type="match status" value="1"/>
</dbReference>
<dbReference type="SUPFAM" id="SSF52266">
    <property type="entry name" value="SGNH hydrolase"/>
    <property type="match status" value="1"/>
</dbReference>
<accession>A0A1I6GKD9</accession>
<feature type="transmembrane region" description="Helical" evidence="2">
    <location>
        <begin position="49"/>
        <end position="71"/>
    </location>
</feature>
<evidence type="ECO:0000313" key="4">
    <source>
        <dbReference type="EMBL" id="SFR42609.1"/>
    </source>
</evidence>
<dbReference type="CDD" id="cd01836">
    <property type="entry name" value="FeeA_FeeB_like"/>
    <property type="match status" value="1"/>
</dbReference>
<dbReference type="InterPro" id="IPR036514">
    <property type="entry name" value="SGNH_hydro_sf"/>
</dbReference>
<feature type="region of interest" description="Disordered" evidence="1">
    <location>
        <begin position="1"/>
        <end position="43"/>
    </location>
</feature>
<protein>
    <submittedName>
        <fullName evidence="4">Lysophospholipase L1</fullName>
    </submittedName>
</protein>
<gene>
    <name evidence="4" type="ORF">SAMN04488591_1294</name>
</gene>